<protein>
    <submittedName>
        <fullName evidence="2">Putative oxidoreductase</fullName>
    </submittedName>
</protein>
<evidence type="ECO:0000313" key="3">
    <source>
        <dbReference type="Proteomes" id="UP000219465"/>
    </source>
</evidence>
<gene>
    <name evidence="2" type="ORF">SAMN05877838_1235</name>
</gene>
<keyword evidence="1" id="KW-1133">Transmembrane helix</keyword>
<reference evidence="3" key="1">
    <citation type="submission" date="2017-08" db="EMBL/GenBank/DDBJ databases">
        <authorList>
            <person name="Varghese N."/>
            <person name="Submissions S."/>
        </authorList>
    </citation>
    <scope>NUCLEOTIDE SEQUENCE [LARGE SCALE GENOMIC DNA]</scope>
    <source>
        <strain evidence="3">KCTC 23107</strain>
    </source>
</reference>
<proteinExistence type="predicted"/>
<name>A0A286I8I2_9HYPH</name>
<dbReference type="OrthoDB" id="121744at2"/>
<feature type="transmembrane region" description="Helical" evidence="1">
    <location>
        <begin position="116"/>
        <end position="140"/>
    </location>
</feature>
<keyword evidence="3" id="KW-1185">Reference proteome</keyword>
<feature type="transmembrane region" description="Helical" evidence="1">
    <location>
        <begin position="25"/>
        <end position="44"/>
    </location>
</feature>
<evidence type="ECO:0000256" key="1">
    <source>
        <dbReference type="SAM" id="Phobius"/>
    </source>
</evidence>
<keyword evidence="1" id="KW-0472">Membrane</keyword>
<dbReference type="RefSeq" id="WP_097105957.1">
    <property type="nucleotide sequence ID" value="NZ_OCPC01000001.1"/>
</dbReference>
<dbReference type="EMBL" id="OCPC01000001">
    <property type="protein sequence ID" value="SOE16371.1"/>
    <property type="molecule type" value="Genomic_DNA"/>
</dbReference>
<feature type="transmembrane region" description="Helical" evidence="1">
    <location>
        <begin position="56"/>
        <end position="75"/>
    </location>
</feature>
<feature type="transmembrane region" description="Helical" evidence="1">
    <location>
        <begin position="160"/>
        <end position="183"/>
    </location>
</feature>
<feature type="transmembrane region" description="Helical" evidence="1">
    <location>
        <begin position="87"/>
        <end position="109"/>
    </location>
</feature>
<dbReference type="AlphaFoldDB" id="A0A286I8I2"/>
<keyword evidence="1" id="KW-0812">Transmembrane</keyword>
<evidence type="ECO:0000313" key="2">
    <source>
        <dbReference type="EMBL" id="SOE16371.1"/>
    </source>
</evidence>
<accession>A0A286I8I2</accession>
<organism evidence="2 3">
    <name type="scientific">Hoeflea halophila</name>
    <dbReference type="NCBI Taxonomy" id="714899"/>
    <lineage>
        <taxon>Bacteria</taxon>
        <taxon>Pseudomonadati</taxon>
        <taxon>Pseudomonadota</taxon>
        <taxon>Alphaproteobacteria</taxon>
        <taxon>Hyphomicrobiales</taxon>
        <taxon>Rhizobiaceae</taxon>
        <taxon>Hoeflea</taxon>
    </lineage>
</organism>
<sequence>MRSAVDFLTRLHDRVFAFFERIGDAWLLGLIARFAFAAVLWIYFLNSARTKVGEGILGFFSISPGAYYQIALPAVEAAGGDVDAVAFLPWGFIVAMGTYSEFILPLLIVIGLFSRLAALGMIGFIAVQTFVDITVHQIGAEAIGGWFDRFPDAVIADQRLLWLVPLTVIILKGPGLLSVDALLSRFKPVKHRA</sequence>
<dbReference type="Proteomes" id="UP000219465">
    <property type="component" value="Unassembled WGS sequence"/>
</dbReference>